<dbReference type="PANTHER" id="PTHR32322:SF2">
    <property type="entry name" value="EAMA DOMAIN-CONTAINING PROTEIN"/>
    <property type="match status" value="1"/>
</dbReference>
<dbReference type="AlphaFoldDB" id="A0A6J6TMN4"/>
<keyword evidence="4 5" id="KW-0472">Membrane</keyword>
<dbReference type="Pfam" id="PF00892">
    <property type="entry name" value="EamA"/>
    <property type="match status" value="2"/>
</dbReference>
<evidence type="ECO:0000256" key="5">
    <source>
        <dbReference type="SAM" id="Phobius"/>
    </source>
</evidence>
<feature type="transmembrane region" description="Helical" evidence="5">
    <location>
        <begin position="144"/>
        <end position="166"/>
    </location>
</feature>
<feature type="domain" description="EamA" evidence="6">
    <location>
        <begin position="175"/>
        <end position="309"/>
    </location>
</feature>
<evidence type="ECO:0000256" key="2">
    <source>
        <dbReference type="ARBA" id="ARBA00022692"/>
    </source>
</evidence>
<comment type="subcellular location">
    <subcellularLocation>
        <location evidence="1">Membrane</location>
        <topology evidence="1">Multi-pass membrane protein</topology>
    </subcellularLocation>
</comment>
<dbReference type="InterPro" id="IPR037185">
    <property type="entry name" value="EmrE-like"/>
</dbReference>
<feature type="transmembrane region" description="Helical" evidence="5">
    <location>
        <begin position="203"/>
        <end position="225"/>
    </location>
</feature>
<gene>
    <name evidence="7" type="ORF">UFOPK2786_01159</name>
</gene>
<dbReference type="InterPro" id="IPR050638">
    <property type="entry name" value="AA-Vitamin_Transporters"/>
</dbReference>
<feature type="transmembrane region" description="Helical" evidence="5">
    <location>
        <begin position="294"/>
        <end position="311"/>
    </location>
</feature>
<dbReference type="SUPFAM" id="SSF103481">
    <property type="entry name" value="Multidrug resistance efflux transporter EmrE"/>
    <property type="match status" value="2"/>
</dbReference>
<evidence type="ECO:0000256" key="4">
    <source>
        <dbReference type="ARBA" id="ARBA00023136"/>
    </source>
</evidence>
<feature type="transmembrane region" description="Helical" evidence="5">
    <location>
        <begin position="270"/>
        <end position="288"/>
    </location>
</feature>
<dbReference type="PANTHER" id="PTHR32322">
    <property type="entry name" value="INNER MEMBRANE TRANSPORTER"/>
    <property type="match status" value="1"/>
</dbReference>
<reference evidence="7" key="1">
    <citation type="submission" date="2020-05" db="EMBL/GenBank/DDBJ databases">
        <authorList>
            <person name="Chiriac C."/>
            <person name="Salcher M."/>
            <person name="Ghai R."/>
            <person name="Kavagutti S V."/>
        </authorList>
    </citation>
    <scope>NUCLEOTIDE SEQUENCE</scope>
</reference>
<evidence type="ECO:0000259" key="6">
    <source>
        <dbReference type="Pfam" id="PF00892"/>
    </source>
</evidence>
<evidence type="ECO:0000313" key="7">
    <source>
        <dbReference type="EMBL" id="CAB4748466.1"/>
    </source>
</evidence>
<evidence type="ECO:0000256" key="3">
    <source>
        <dbReference type="ARBA" id="ARBA00022989"/>
    </source>
</evidence>
<evidence type="ECO:0000256" key="1">
    <source>
        <dbReference type="ARBA" id="ARBA00004141"/>
    </source>
</evidence>
<dbReference type="EMBL" id="CAEZYW010000182">
    <property type="protein sequence ID" value="CAB4748466.1"/>
    <property type="molecule type" value="Genomic_DNA"/>
</dbReference>
<organism evidence="7">
    <name type="scientific">freshwater metagenome</name>
    <dbReference type="NCBI Taxonomy" id="449393"/>
    <lineage>
        <taxon>unclassified sequences</taxon>
        <taxon>metagenomes</taxon>
        <taxon>ecological metagenomes</taxon>
    </lineage>
</organism>
<feature type="transmembrane region" description="Helical" evidence="5">
    <location>
        <begin position="237"/>
        <end position="258"/>
    </location>
</feature>
<feature type="transmembrane region" description="Helical" evidence="5">
    <location>
        <begin position="56"/>
        <end position="79"/>
    </location>
</feature>
<feature type="domain" description="EamA" evidence="6">
    <location>
        <begin position="30"/>
        <end position="157"/>
    </location>
</feature>
<protein>
    <submittedName>
        <fullName evidence="7">Unannotated protein</fullName>
    </submittedName>
</protein>
<dbReference type="Gene3D" id="1.10.3730.20">
    <property type="match status" value="1"/>
</dbReference>
<keyword evidence="3 5" id="KW-1133">Transmembrane helix</keyword>
<name>A0A6J6TMN4_9ZZZZ</name>
<keyword evidence="2 5" id="KW-0812">Transmembrane</keyword>
<feature type="transmembrane region" description="Helical" evidence="5">
    <location>
        <begin position="113"/>
        <end position="132"/>
    </location>
</feature>
<feature type="transmembrane region" description="Helical" evidence="5">
    <location>
        <begin position="24"/>
        <end position="44"/>
    </location>
</feature>
<dbReference type="GO" id="GO:0016020">
    <property type="term" value="C:membrane"/>
    <property type="evidence" value="ECO:0007669"/>
    <property type="project" value="UniProtKB-SubCell"/>
</dbReference>
<feature type="transmembrane region" description="Helical" evidence="5">
    <location>
        <begin position="172"/>
        <end position="191"/>
    </location>
</feature>
<feature type="transmembrane region" description="Helical" evidence="5">
    <location>
        <begin position="86"/>
        <end position="107"/>
    </location>
</feature>
<proteinExistence type="predicted"/>
<accession>A0A6J6TMN4</accession>
<sequence length="316" mass="33077">MTATPTEVPVPLAPRVSAGTPLQIWVPLVALWLVWGSTYLAIAVTTQTLPPLLSGAARFLAAAVILGIVLVLVKGVGILRVTRSELAYSGLMGVMLLSVGIGIVSLAEQRIPSGVAALLVSVNALWVVLLRVRAGQRLSRLTMAGVAVGLVGLAVMLLPGGTAVVAGTDLEVVLWSAAVLVGAFSWAFFSFRSTGYTLPRNALVMTFYELVFASLALFGAGAAIGERLDFTGVTQSSWVALAWLIIASLIGYSAYGWLLNKAPLSLVSTYAYVNPVVAVLLGTLILSEPLTRDVVIGLTVVLGGVILVINGERRTR</sequence>
<dbReference type="InterPro" id="IPR000620">
    <property type="entry name" value="EamA_dom"/>
</dbReference>